<dbReference type="eggNOG" id="ENOG502R40T">
    <property type="taxonomic scope" value="Eukaryota"/>
</dbReference>
<dbReference type="Gramene" id="ONIVA10G04980.1">
    <property type="protein sequence ID" value="ONIVA10G04980.1"/>
    <property type="gene ID" value="ONIVA10G04980"/>
</dbReference>
<evidence type="ECO:0000256" key="1">
    <source>
        <dbReference type="SAM" id="MobiDB-lite"/>
    </source>
</evidence>
<keyword evidence="3" id="KW-1185">Reference proteome</keyword>
<evidence type="ECO:0008006" key="4">
    <source>
        <dbReference type="Google" id="ProtNLM"/>
    </source>
</evidence>
<feature type="compositionally biased region" description="Basic and acidic residues" evidence="1">
    <location>
        <begin position="419"/>
        <end position="432"/>
    </location>
</feature>
<reference evidence="2" key="1">
    <citation type="submission" date="2015-04" db="UniProtKB">
        <authorList>
            <consortium name="EnsemblPlants"/>
        </authorList>
    </citation>
    <scope>IDENTIFICATION</scope>
    <source>
        <strain evidence="2">SL10</strain>
    </source>
</reference>
<dbReference type="HOGENOM" id="CLU_009582_0_0_1"/>
<accession>A0A0E0IQH3</accession>
<feature type="region of interest" description="Disordered" evidence="1">
    <location>
        <begin position="244"/>
        <end position="306"/>
    </location>
</feature>
<feature type="region of interest" description="Disordered" evidence="1">
    <location>
        <begin position="411"/>
        <end position="437"/>
    </location>
</feature>
<organism evidence="2">
    <name type="scientific">Oryza nivara</name>
    <name type="common">Indian wild rice</name>
    <name type="synonym">Oryza sativa f. spontanea</name>
    <dbReference type="NCBI Taxonomy" id="4536"/>
    <lineage>
        <taxon>Eukaryota</taxon>
        <taxon>Viridiplantae</taxon>
        <taxon>Streptophyta</taxon>
        <taxon>Embryophyta</taxon>
        <taxon>Tracheophyta</taxon>
        <taxon>Spermatophyta</taxon>
        <taxon>Magnoliopsida</taxon>
        <taxon>Liliopsida</taxon>
        <taxon>Poales</taxon>
        <taxon>Poaceae</taxon>
        <taxon>BOP clade</taxon>
        <taxon>Oryzoideae</taxon>
        <taxon>Oryzeae</taxon>
        <taxon>Oryzinae</taxon>
        <taxon>Oryza</taxon>
    </lineage>
</organism>
<sequence>MVIINKMLLPSTGLYIRPKDAWIGSDLNKVARINWSKAVFDALCDSVVLWHKNKTGPRPQTYIRCCVAFLLLYIDNLKVPKDSFTVDRCETPRIQLYTKHLVEDISQEDRVTDPSGNYGRASHLSELKCNVILLQMNGIILGSCYSHPNYDKEKEPRGNNSGTPFADELISAVEISFPSMFDTVYPHLSGLQDEHKQRVLDALGEYDRQSKFSADAIAKQIRLVQTCHARASDHIISIIRGESRTQPPLQPQPQPVSHSQPDSQQGPIASPIIEEAQDHHTHSTLDTPPTNSPAPQPSRIRTPDDALNATPQITSTEQHSQLPGELFPTMDKTATEDETQVDTPQPDADFQRGSDVGILAITMTSEGTYKTQSHTGDGTEGHHDVPDADVEHGIEINISMQGNTAINVTTEGTNSAKSHSGDRIEGHHHQPDADVEQSSDIDIPTQGIIQPTAPAVDPALPDFGIPNTLLALMANVQDDTPEHNTQAVKIDQICIMEGASHDTAEVNKEADDGAEQHVSPVKHCVKKAGRYMPPASQSVPKDDNVAIQLLDLILSDPTKFGRFIPFLPISCTLQLHNCFISIQPHLLTQSNIIPHSPPLIEVDCHSADATDIAASFKVGSMTEGIFIDAFASLLFKDEMRDNPETFGKKIFIPTSVSYLINIENVTRLAKKDEFSPHALVEHLSECLKHVDFSKAEQFLLPIINNDHWTLYIV</sequence>
<dbReference type="Proteomes" id="UP000006591">
    <property type="component" value="Chromosome 10"/>
</dbReference>
<evidence type="ECO:0000313" key="3">
    <source>
        <dbReference type="Proteomes" id="UP000006591"/>
    </source>
</evidence>
<name>A0A0E0IQH3_ORYNI</name>
<proteinExistence type="predicted"/>
<dbReference type="InterPro" id="IPR038765">
    <property type="entry name" value="Papain-like_cys_pep_sf"/>
</dbReference>
<dbReference type="OMA" id="CHARASD"/>
<feature type="compositionally biased region" description="Low complexity" evidence="1">
    <location>
        <begin position="255"/>
        <end position="265"/>
    </location>
</feature>
<dbReference type="PANTHER" id="PTHR34835">
    <property type="entry name" value="OS07G0283600 PROTEIN-RELATED"/>
    <property type="match status" value="1"/>
</dbReference>
<dbReference type="EnsemblPlants" id="ONIVA10G04980.1">
    <property type="protein sequence ID" value="ONIVA10G04980.1"/>
    <property type="gene ID" value="ONIVA10G04980"/>
</dbReference>
<evidence type="ECO:0000313" key="2">
    <source>
        <dbReference type="EnsemblPlants" id="ONIVA10G04980.1"/>
    </source>
</evidence>
<dbReference type="SUPFAM" id="SSF54001">
    <property type="entry name" value="Cysteine proteinases"/>
    <property type="match status" value="1"/>
</dbReference>
<dbReference type="STRING" id="4536.A0A0E0IQH3"/>
<dbReference type="PANTHER" id="PTHR34835:SF81">
    <property type="entry name" value="OS06G0475900 PROTEIN"/>
    <property type="match status" value="1"/>
</dbReference>
<protein>
    <recommendedName>
        <fullName evidence="4">Ubiquitin-like protease family profile domain-containing protein</fullName>
    </recommendedName>
</protein>
<dbReference type="AlphaFoldDB" id="A0A0E0IQH3"/>
<reference evidence="2" key="2">
    <citation type="submission" date="2018-04" db="EMBL/GenBank/DDBJ databases">
        <title>OnivRS2 (Oryza nivara Reference Sequence Version 2).</title>
        <authorList>
            <person name="Zhang J."/>
            <person name="Kudrna D."/>
            <person name="Lee S."/>
            <person name="Talag J."/>
            <person name="Rajasekar S."/>
            <person name="Welchert J."/>
            <person name="Hsing Y.-I."/>
            <person name="Wing R.A."/>
        </authorList>
    </citation>
    <scope>NUCLEOTIDE SEQUENCE [LARGE SCALE GENOMIC DNA]</scope>
</reference>